<comment type="caution">
    <text evidence="13">The sequence shown here is derived from an EMBL/GenBank/DDBJ whole genome shotgun (WGS) entry which is preliminary data.</text>
</comment>
<dbReference type="InterPro" id="IPR005467">
    <property type="entry name" value="His_kinase_dom"/>
</dbReference>
<feature type="domain" description="Histidine kinase" evidence="11">
    <location>
        <begin position="360"/>
        <end position="573"/>
    </location>
</feature>
<keyword evidence="14" id="KW-1185">Reference proteome</keyword>
<accession>A0A4Z0BGQ8</accession>
<dbReference type="CDD" id="cd12915">
    <property type="entry name" value="PDC2_DGC_like"/>
    <property type="match status" value="1"/>
</dbReference>
<keyword evidence="6" id="KW-0418">Kinase</keyword>
<evidence type="ECO:0000256" key="8">
    <source>
        <dbReference type="ARBA" id="ARBA00023012"/>
    </source>
</evidence>
<evidence type="ECO:0000256" key="1">
    <source>
        <dbReference type="ARBA" id="ARBA00000085"/>
    </source>
</evidence>
<dbReference type="Pfam" id="PF02518">
    <property type="entry name" value="HATPase_c"/>
    <property type="match status" value="1"/>
</dbReference>
<protein>
    <recommendedName>
        <fullName evidence="2">histidine kinase</fullName>
        <ecNumber evidence="2">2.7.13.3</ecNumber>
    </recommendedName>
</protein>
<dbReference type="Gene3D" id="1.10.287.130">
    <property type="match status" value="1"/>
</dbReference>
<keyword evidence="7" id="KW-0067">ATP-binding</keyword>
<evidence type="ECO:0000256" key="10">
    <source>
        <dbReference type="SAM" id="Phobius"/>
    </source>
</evidence>
<dbReference type="SUPFAM" id="SSF47384">
    <property type="entry name" value="Homodimeric domain of signal transducing histidine kinase"/>
    <property type="match status" value="1"/>
</dbReference>
<comment type="catalytic activity">
    <reaction evidence="1">
        <text>ATP + protein L-histidine = ADP + protein N-phospho-L-histidine.</text>
        <dbReference type="EC" id="2.7.13.3"/>
    </reaction>
</comment>
<dbReference type="GO" id="GO:0005524">
    <property type="term" value="F:ATP binding"/>
    <property type="evidence" value="ECO:0007669"/>
    <property type="project" value="UniProtKB-KW"/>
</dbReference>
<proteinExistence type="predicted"/>
<gene>
    <name evidence="13" type="ORF">EZ242_18160</name>
</gene>
<dbReference type="PRINTS" id="PR00344">
    <property type="entry name" value="BCTRLSENSOR"/>
</dbReference>
<dbReference type="Proteomes" id="UP000297564">
    <property type="component" value="Unassembled WGS sequence"/>
</dbReference>
<dbReference type="AlphaFoldDB" id="A0A4Z0BGQ8"/>
<evidence type="ECO:0000256" key="2">
    <source>
        <dbReference type="ARBA" id="ARBA00012438"/>
    </source>
</evidence>
<evidence type="ECO:0000256" key="3">
    <source>
        <dbReference type="ARBA" id="ARBA00022553"/>
    </source>
</evidence>
<dbReference type="EMBL" id="SMLL01000007">
    <property type="protein sequence ID" value="TFY97447.1"/>
    <property type="molecule type" value="Genomic_DNA"/>
</dbReference>
<feature type="transmembrane region" description="Helical" evidence="10">
    <location>
        <begin position="299"/>
        <end position="318"/>
    </location>
</feature>
<dbReference type="InterPro" id="IPR003661">
    <property type="entry name" value="HisK_dim/P_dom"/>
</dbReference>
<dbReference type="SMART" id="SM00388">
    <property type="entry name" value="HisKA"/>
    <property type="match status" value="1"/>
</dbReference>
<dbReference type="InterPro" id="IPR036097">
    <property type="entry name" value="HisK_dim/P_sf"/>
</dbReference>
<evidence type="ECO:0000256" key="7">
    <source>
        <dbReference type="ARBA" id="ARBA00022840"/>
    </source>
</evidence>
<dbReference type="Pfam" id="PF00512">
    <property type="entry name" value="HisKA"/>
    <property type="match status" value="1"/>
</dbReference>
<dbReference type="InterPro" id="IPR003594">
    <property type="entry name" value="HATPase_dom"/>
</dbReference>
<dbReference type="Gene3D" id="3.30.450.20">
    <property type="entry name" value="PAS domain"/>
    <property type="match status" value="2"/>
</dbReference>
<evidence type="ECO:0000256" key="6">
    <source>
        <dbReference type="ARBA" id="ARBA00022777"/>
    </source>
</evidence>
<evidence type="ECO:0000259" key="12">
    <source>
        <dbReference type="PROSITE" id="PS50110"/>
    </source>
</evidence>
<dbReference type="Pfam" id="PF00072">
    <property type="entry name" value="Response_reg"/>
    <property type="match status" value="1"/>
</dbReference>
<dbReference type="PANTHER" id="PTHR43065:SF46">
    <property type="entry name" value="C4-DICARBOXYLATE TRANSPORT SENSOR PROTEIN DCTB"/>
    <property type="match status" value="1"/>
</dbReference>
<feature type="transmembrane region" description="Helical" evidence="10">
    <location>
        <begin position="20"/>
        <end position="44"/>
    </location>
</feature>
<feature type="domain" description="Response regulatory" evidence="12">
    <location>
        <begin position="592"/>
        <end position="705"/>
    </location>
</feature>
<dbReference type="SMART" id="SM00387">
    <property type="entry name" value="HATPase_c"/>
    <property type="match status" value="1"/>
</dbReference>
<dbReference type="SUPFAM" id="SSF55874">
    <property type="entry name" value="ATPase domain of HSP90 chaperone/DNA topoisomerase II/histidine kinase"/>
    <property type="match status" value="1"/>
</dbReference>
<evidence type="ECO:0000256" key="5">
    <source>
        <dbReference type="ARBA" id="ARBA00022741"/>
    </source>
</evidence>
<sequence>MFRPRQLLDGVPPRPTGVGVLRLLLVLCVTVPLLLLAAFSAYRLRQMEAEAELRLNRSLAIAHEHALRTLAINQTLLQHVRDIAPRAGPVGEQQRARLHLQLAELAGDQPQVHALWVQGADGSLIASSLPAPFPAPAVHAAGERARAHRDGYMGLHLSPPQPYSSDGRVFDMSMGRYDDTGAFAGVVALSMQPSYFARFHQTLAAEEPGVAVTVFREDGVVYSRWPPLPTAPERMSPQGEVLSRVLAGETEGFVRNVSSLDQRKRLIIFRKLGDYPVYIGVGRELGAVRAELRKEVAQLAAFGAVPVLGVLLTAWLAMRRTRESLVAADRLRQESEARREAEEALFQAQKMEALGRLTGGVAHDFNNALMVISGHAHMLRRKGPEALQRHLDAIGRAVESSTHLTRQLLAFSRRQALSPTTLRLQDSLPAMRDLIAPTLGSRIALSIEVDPATAPIHLDGAELELALINLAVNARDAMGGVGHFTLRAGPVEAPDGGSAAWVLLEAQDSGPGMPPEVAARAFEPFFTTKPAGKGTGLGLSQVYGLCQHAGGQVDILSAPGQGTTVRMRFPPTTQPQLPAATPVDQLPTVCRTVLLVEDNLEVAQVVQPTLEALGCTVTHASTAALALAALARGDAFDVLLSDVVMPGGMDGVALAMAVRERYPQVAVLLMTGYSEQIRAIADMGLPVLPKPFTPEALAQALARLDGAQGAGDSPPSSM</sequence>
<organism evidence="13 14">
    <name type="scientific">Ramlibacter rhizophilus</name>
    <dbReference type="NCBI Taxonomy" id="1781167"/>
    <lineage>
        <taxon>Bacteria</taxon>
        <taxon>Pseudomonadati</taxon>
        <taxon>Pseudomonadota</taxon>
        <taxon>Betaproteobacteria</taxon>
        <taxon>Burkholderiales</taxon>
        <taxon>Comamonadaceae</taxon>
        <taxon>Ramlibacter</taxon>
    </lineage>
</organism>
<name>A0A4Z0BGQ8_9BURK</name>
<feature type="modified residue" description="4-aspartylphosphate" evidence="9">
    <location>
        <position position="642"/>
    </location>
</feature>
<evidence type="ECO:0000256" key="4">
    <source>
        <dbReference type="ARBA" id="ARBA00022679"/>
    </source>
</evidence>
<dbReference type="SUPFAM" id="SSF52172">
    <property type="entry name" value="CheY-like"/>
    <property type="match status" value="1"/>
</dbReference>
<dbReference type="CDD" id="cd00082">
    <property type="entry name" value="HisKA"/>
    <property type="match status" value="1"/>
</dbReference>
<dbReference type="InterPro" id="IPR001789">
    <property type="entry name" value="Sig_transdc_resp-reg_receiver"/>
</dbReference>
<dbReference type="InterPro" id="IPR011006">
    <property type="entry name" value="CheY-like_superfamily"/>
</dbReference>
<dbReference type="Gene3D" id="3.30.565.10">
    <property type="entry name" value="Histidine kinase-like ATPase, C-terminal domain"/>
    <property type="match status" value="1"/>
</dbReference>
<evidence type="ECO:0000256" key="9">
    <source>
        <dbReference type="PROSITE-ProRule" id="PRU00169"/>
    </source>
</evidence>
<keyword evidence="4" id="KW-0808">Transferase</keyword>
<dbReference type="Gene3D" id="3.40.50.2300">
    <property type="match status" value="1"/>
</dbReference>
<dbReference type="RefSeq" id="WP_135286613.1">
    <property type="nucleotide sequence ID" value="NZ_SMLL01000007.1"/>
</dbReference>
<evidence type="ECO:0000313" key="14">
    <source>
        <dbReference type="Proteomes" id="UP000297564"/>
    </source>
</evidence>
<dbReference type="PROSITE" id="PS50109">
    <property type="entry name" value="HIS_KIN"/>
    <property type="match status" value="1"/>
</dbReference>
<keyword evidence="10" id="KW-0472">Membrane</keyword>
<dbReference type="InterPro" id="IPR004358">
    <property type="entry name" value="Sig_transdc_His_kin-like_C"/>
</dbReference>
<dbReference type="GO" id="GO:0000155">
    <property type="term" value="F:phosphorelay sensor kinase activity"/>
    <property type="evidence" value="ECO:0007669"/>
    <property type="project" value="InterPro"/>
</dbReference>
<reference evidence="13 14" key="1">
    <citation type="submission" date="2019-03" db="EMBL/GenBank/DDBJ databases">
        <title>Ramlibacter rhizophilus CCTCC AB2015357, whole genome shotgun sequence.</title>
        <authorList>
            <person name="Zhang X."/>
            <person name="Feng G."/>
            <person name="Zhu H."/>
        </authorList>
    </citation>
    <scope>NUCLEOTIDE SEQUENCE [LARGE SCALE GENOMIC DNA]</scope>
    <source>
        <strain evidence="13 14">CCTCC AB2015357</strain>
    </source>
</reference>
<dbReference type="InterPro" id="IPR036890">
    <property type="entry name" value="HATPase_C_sf"/>
</dbReference>
<keyword evidence="5" id="KW-0547">Nucleotide-binding</keyword>
<dbReference type="PANTHER" id="PTHR43065">
    <property type="entry name" value="SENSOR HISTIDINE KINASE"/>
    <property type="match status" value="1"/>
</dbReference>
<dbReference type="CDD" id="cd12914">
    <property type="entry name" value="PDC1_DGC_like"/>
    <property type="match status" value="1"/>
</dbReference>
<keyword evidence="3 9" id="KW-0597">Phosphoprotein</keyword>
<dbReference type="EC" id="2.7.13.3" evidence="2"/>
<evidence type="ECO:0000313" key="13">
    <source>
        <dbReference type="EMBL" id="TFY97447.1"/>
    </source>
</evidence>
<dbReference type="PROSITE" id="PS50110">
    <property type="entry name" value="RESPONSE_REGULATORY"/>
    <property type="match status" value="1"/>
</dbReference>
<dbReference type="OrthoDB" id="9792270at2"/>
<keyword evidence="10" id="KW-0812">Transmembrane</keyword>
<keyword evidence="10" id="KW-1133">Transmembrane helix</keyword>
<keyword evidence="8" id="KW-0902">Two-component regulatory system</keyword>
<evidence type="ECO:0000259" key="11">
    <source>
        <dbReference type="PROSITE" id="PS50109"/>
    </source>
</evidence>
<dbReference type="SMART" id="SM00448">
    <property type="entry name" value="REC"/>
    <property type="match status" value="1"/>
</dbReference>